<evidence type="ECO:0000256" key="8">
    <source>
        <dbReference type="SAM" id="Phobius"/>
    </source>
</evidence>
<dbReference type="InterPro" id="IPR002401">
    <property type="entry name" value="Cyt_P450_E_grp-I"/>
</dbReference>
<feature type="transmembrane region" description="Helical" evidence="8">
    <location>
        <begin position="12"/>
        <end position="31"/>
    </location>
</feature>
<evidence type="ECO:0000256" key="7">
    <source>
        <dbReference type="RuleBase" id="RU000461"/>
    </source>
</evidence>
<evidence type="ECO:0000256" key="1">
    <source>
        <dbReference type="ARBA" id="ARBA00010617"/>
    </source>
</evidence>
<dbReference type="PROSITE" id="PS00086">
    <property type="entry name" value="CYTOCHROME_P450"/>
    <property type="match status" value="1"/>
</dbReference>
<dbReference type="GO" id="GO:0016705">
    <property type="term" value="F:oxidoreductase activity, acting on paired donors, with incorporation or reduction of molecular oxygen"/>
    <property type="evidence" value="ECO:0007669"/>
    <property type="project" value="InterPro"/>
</dbReference>
<evidence type="ECO:0000256" key="5">
    <source>
        <dbReference type="ARBA" id="ARBA00023033"/>
    </source>
</evidence>
<dbReference type="PANTHER" id="PTHR46300:SF2">
    <property type="entry name" value="CYTOCHROME P450 MONOOXYGENASE ALNH-RELATED"/>
    <property type="match status" value="1"/>
</dbReference>
<evidence type="ECO:0000256" key="6">
    <source>
        <dbReference type="PIRSR" id="PIRSR602401-1"/>
    </source>
</evidence>
<evidence type="ECO:0000313" key="9">
    <source>
        <dbReference type="EMBL" id="KAK7747510.1"/>
    </source>
</evidence>
<dbReference type="PANTHER" id="PTHR46300">
    <property type="entry name" value="P450, PUTATIVE (EUROFUNG)-RELATED-RELATED"/>
    <property type="match status" value="1"/>
</dbReference>
<keyword evidence="3 7" id="KW-0560">Oxidoreductase</keyword>
<dbReference type="AlphaFoldDB" id="A0AAN9UGG5"/>
<dbReference type="Gene3D" id="1.10.630.10">
    <property type="entry name" value="Cytochrome P450"/>
    <property type="match status" value="1"/>
</dbReference>
<evidence type="ECO:0008006" key="11">
    <source>
        <dbReference type="Google" id="ProtNLM"/>
    </source>
</evidence>
<keyword evidence="6 7" id="KW-0349">Heme</keyword>
<dbReference type="InterPro" id="IPR017972">
    <property type="entry name" value="Cyt_P450_CS"/>
</dbReference>
<keyword evidence="5 7" id="KW-0503">Monooxygenase</keyword>
<accession>A0AAN9UGG5</accession>
<keyword evidence="8" id="KW-1133">Transmembrane helix</keyword>
<dbReference type="SUPFAM" id="SSF48264">
    <property type="entry name" value="Cytochrome P450"/>
    <property type="match status" value="1"/>
</dbReference>
<keyword evidence="4 6" id="KW-0408">Iron</keyword>
<dbReference type="InterPro" id="IPR001128">
    <property type="entry name" value="Cyt_P450"/>
</dbReference>
<proteinExistence type="inferred from homology"/>
<gene>
    <name evidence="9" type="ORF">SLS53_001765</name>
</gene>
<reference evidence="9 10" key="1">
    <citation type="journal article" date="2023" name="PLoS ONE">
        <title>Cytospora paraplurivora sp. nov. isolated from orchards with fruit tree decline syndrome in Ontario, Canada.</title>
        <authorList>
            <person name="Ilyukhin E."/>
            <person name="Nguyen H.D.T."/>
            <person name="Castle A.J."/>
            <person name="Ellouze W."/>
        </authorList>
    </citation>
    <scope>NUCLEOTIDE SEQUENCE [LARGE SCALE GENOMIC DNA]</scope>
    <source>
        <strain evidence="9 10">FDS-564</strain>
    </source>
</reference>
<dbReference type="InterPro" id="IPR050364">
    <property type="entry name" value="Cytochrome_P450_fung"/>
</dbReference>
<dbReference type="Pfam" id="PF00067">
    <property type="entry name" value="p450"/>
    <property type="match status" value="2"/>
</dbReference>
<dbReference type="GO" id="GO:0005506">
    <property type="term" value="F:iron ion binding"/>
    <property type="evidence" value="ECO:0007669"/>
    <property type="project" value="InterPro"/>
</dbReference>
<keyword evidence="8" id="KW-0472">Membrane</keyword>
<dbReference type="EMBL" id="JAJSPL020000004">
    <property type="protein sequence ID" value="KAK7747510.1"/>
    <property type="molecule type" value="Genomic_DNA"/>
</dbReference>
<dbReference type="PRINTS" id="PR00463">
    <property type="entry name" value="EP450I"/>
</dbReference>
<sequence>MLQINSPKFEPYTVLIGLLLLVSYAGARWIISTLRPPHFPPGPPIVPGLGNLHQIPAQKPYLAFHTWAKKYGDLVGLKTGAGNLVVINNPKIVHELFEKRGVIYSNRPVSHILTKHVWYGPEDKAIAILQYDEYYVRWRRAFQYILSNAGIKRILPLLELEACKLCDKFLDDEVGYKNSVRSWSLAVPLAVTRGRRLDAMPPNFVNDFFQIQQDILKFIIPGVAPLVDFFPILRYLPGFLAKWKSEARHLRGVVTKDALEYVDDGRKQYTQFLNDHDSSGRFEGLIAKILREQSSPRTTEEVRKFTDLELGYIGQAAVGAAVDTVSATFESLMYCFAAFSDVLKKAQEEVDRLGGGKPPTGQMLGELKYLRACISEVVITFQFDGTHQLTVLALKVLRWRPTTPNAMPHTLVRDDRFGNYVFPKGTTFIANVWTFHLNEDDYERPDAFDPDRFIRNPYGLRDDDSLESPENSNNSGRRGLYTFGFGRRQCPGEQFAYTTLTLAASKMIWTFDVLPPPGGVDISIESGYIDGTVTEPTRPKVLLKPRSEDRRALIREDSARLEAIAGEMLG</sequence>
<dbReference type="GO" id="GO:0004497">
    <property type="term" value="F:monooxygenase activity"/>
    <property type="evidence" value="ECO:0007669"/>
    <property type="project" value="UniProtKB-KW"/>
</dbReference>
<comment type="cofactor">
    <cofactor evidence="6">
        <name>heme</name>
        <dbReference type="ChEBI" id="CHEBI:30413"/>
    </cofactor>
</comment>
<keyword evidence="10" id="KW-1185">Reference proteome</keyword>
<keyword evidence="2 6" id="KW-0479">Metal-binding</keyword>
<keyword evidence="8" id="KW-0812">Transmembrane</keyword>
<feature type="binding site" description="axial binding residue" evidence="6">
    <location>
        <position position="490"/>
    </location>
    <ligand>
        <name>heme</name>
        <dbReference type="ChEBI" id="CHEBI:30413"/>
    </ligand>
    <ligandPart>
        <name>Fe</name>
        <dbReference type="ChEBI" id="CHEBI:18248"/>
    </ligandPart>
</feature>
<evidence type="ECO:0000313" key="10">
    <source>
        <dbReference type="Proteomes" id="UP001320245"/>
    </source>
</evidence>
<name>A0AAN9UGG5_9PEZI</name>
<comment type="caution">
    <text evidence="9">The sequence shown here is derived from an EMBL/GenBank/DDBJ whole genome shotgun (WGS) entry which is preliminary data.</text>
</comment>
<evidence type="ECO:0000256" key="2">
    <source>
        <dbReference type="ARBA" id="ARBA00022723"/>
    </source>
</evidence>
<dbReference type="Proteomes" id="UP001320245">
    <property type="component" value="Unassembled WGS sequence"/>
</dbReference>
<dbReference type="InterPro" id="IPR036396">
    <property type="entry name" value="Cyt_P450_sf"/>
</dbReference>
<protein>
    <recommendedName>
        <fullName evidence="11">Cytochrome P450</fullName>
    </recommendedName>
</protein>
<organism evidence="9 10">
    <name type="scientific">Cytospora paraplurivora</name>
    <dbReference type="NCBI Taxonomy" id="2898453"/>
    <lineage>
        <taxon>Eukaryota</taxon>
        <taxon>Fungi</taxon>
        <taxon>Dikarya</taxon>
        <taxon>Ascomycota</taxon>
        <taxon>Pezizomycotina</taxon>
        <taxon>Sordariomycetes</taxon>
        <taxon>Sordariomycetidae</taxon>
        <taxon>Diaporthales</taxon>
        <taxon>Cytosporaceae</taxon>
        <taxon>Cytospora</taxon>
    </lineage>
</organism>
<evidence type="ECO:0000256" key="4">
    <source>
        <dbReference type="ARBA" id="ARBA00023004"/>
    </source>
</evidence>
<evidence type="ECO:0000256" key="3">
    <source>
        <dbReference type="ARBA" id="ARBA00023002"/>
    </source>
</evidence>
<dbReference type="GO" id="GO:0020037">
    <property type="term" value="F:heme binding"/>
    <property type="evidence" value="ECO:0007669"/>
    <property type="project" value="InterPro"/>
</dbReference>
<comment type="similarity">
    <text evidence="1 7">Belongs to the cytochrome P450 family.</text>
</comment>